<dbReference type="RefSeq" id="YP_009279952.1">
    <property type="nucleotide sequence ID" value="NC_031020.1"/>
</dbReference>
<dbReference type="GO" id="GO:0004812">
    <property type="term" value="F:aminoacyl-tRNA ligase activity"/>
    <property type="evidence" value="ECO:0007669"/>
    <property type="project" value="UniProtKB-KW"/>
</dbReference>
<reference evidence="1 2" key="1">
    <citation type="submission" date="2016-04" db="EMBL/GenBank/DDBJ databases">
        <title>Comparative genomics of Morganella phages MP1 and MP2 define new clades among the T4 and T7-like Viruses.</title>
        <authorList>
            <person name="Pinto G."/>
            <person name="Oliveira A."/>
            <person name="Malgorzata L."/>
            <person name="Kropinski A."/>
            <person name="Azeredo J."/>
        </authorList>
    </citation>
    <scope>NUCLEOTIDE SEQUENCE [LARGE SCALE GENOMIC DNA]</scope>
</reference>
<protein>
    <submittedName>
        <fullName evidence="1">tRNA synthetase modifier</fullName>
    </submittedName>
</protein>
<keyword evidence="2" id="KW-1185">Reference proteome</keyword>
<sequence>MDEAINTAKYFCKDDQECVNILAVELDTSYYEGTLDADKDKLSALENKLGSIKDLCESAPDLNVCESYKAALMERYIAGITK</sequence>
<evidence type="ECO:0000313" key="1">
    <source>
        <dbReference type="EMBL" id="ANM46609.1"/>
    </source>
</evidence>
<gene>
    <name evidence="1" type="ORF">MP1_gp0094</name>
</gene>
<organism evidence="1 2">
    <name type="scientific">Morganella phage vB_MmoM_MP1</name>
    <dbReference type="NCBI Taxonomy" id="1852628"/>
    <lineage>
        <taxon>Viruses</taxon>
        <taxon>Duplodnaviria</taxon>
        <taxon>Heunggongvirae</taxon>
        <taxon>Uroviricota</taxon>
        <taxon>Caudoviricetes</taxon>
        <taxon>Pantevenvirales</taxon>
        <taxon>Straboviridae</taxon>
        <taxon>Gualtarvirus</taxon>
        <taxon>Gualtarvirus mp1</taxon>
    </lineage>
</organism>
<dbReference type="OrthoDB" id="19141at10239"/>
<dbReference type="GeneID" id="29059331"/>
<accession>A0A192YA63</accession>
<dbReference type="EMBL" id="KX078569">
    <property type="protein sequence ID" value="ANM46609.1"/>
    <property type="molecule type" value="Genomic_DNA"/>
</dbReference>
<keyword evidence="1" id="KW-0436">Ligase</keyword>
<evidence type="ECO:0000313" key="2">
    <source>
        <dbReference type="Proteomes" id="UP000203816"/>
    </source>
</evidence>
<dbReference type="KEGG" id="vg:29059331"/>
<dbReference type="Proteomes" id="UP000203816">
    <property type="component" value="Segment"/>
</dbReference>
<proteinExistence type="predicted"/>
<keyword evidence="1" id="KW-0030">Aminoacyl-tRNA synthetase</keyword>
<name>A0A192YA63_9CAUD</name>